<dbReference type="PANTHER" id="PTHR43249:SF1">
    <property type="entry name" value="D-GLUCOSIDE 3-DEHYDROGENASE"/>
    <property type="match status" value="1"/>
</dbReference>
<organism evidence="3 4">
    <name type="scientific">Octadecabacter temperatus</name>
    <dbReference type="NCBI Taxonomy" id="1458307"/>
    <lineage>
        <taxon>Bacteria</taxon>
        <taxon>Pseudomonadati</taxon>
        <taxon>Pseudomonadota</taxon>
        <taxon>Alphaproteobacteria</taxon>
        <taxon>Rhodobacterales</taxon>
        <taxon>Roseobacteraceae</taxon>
        <taxon>Octadecabacter</taxon>
    </lineage>
</organism>
<dbReference type="InterPro" id="IPR036291">
    <property type="entry name" value="NAD(P)-bd_dom_sf"/>
</dbReference>
<feature type="domain" description="Gfo/Idh/MocA-like oxidoreductase N-terminal" evidence="1">
    <location>
        <begin position="12"/>
        <end position="129"/>
    </location>
</feature>
<evidence type="ECO:0000313" key="3">
    <source>
        <dbReference type="EMBL" id="AKS46664.1"/>
    </source>
</evidence>
<dbReference type="InterPro" id="IPR000683">
    <property type="entry name" value="Gfo/Idh/MocA-like_OxRdtase_N"/>
</dbReference>
<dbReference type="GO" id="GO:0000166">
    <property type="term" value="F:nucleotide binding"/>
    <property type="evidence" value="ECO:0007669"/>
    <property type="project" value="InterPro"/>
</dbReference>
<evidence type="ECO:0000259" key="1">
    <source>
        <dbReference type="Pfam" id="PF01408"/>
    </source>
</evidence>
<reference evidence="3 4" key="1">
    <citation type="journal article" date="2015" name="Genome Announc.">
        <title>Closed Genome Sequence of Octadecabacter temperatus SB1, the First Mesophilic Species of the Genus Octadecabacter.</title>
        <authorList>
            <person name="Voget S."/>
            <person name="Billerbeck S."/>
            <person name="Simon M."/>
            <person name="Daniel R."/>
        </authorList>
    </citation>
    <scope>NUCLEOTIDE SEQUENCE [LARGE SCALE GENOMIC DNA]</scope>
    <source>
        <strain evidence="3 4">SB1</strain>
    </source>
</reference>
<dbReference type="EMBL" id="CP012160">
    <property type="protein sequence ID" value="AKS46664.1"/>
    <property type="molecule type" value="Genomic_DNA"/>
</dbReference>
<dbReference type="SUPFAM" id="SSF55347">
    <property type="entry name" value="Glyceraldehyde-3-phosphate dehydrogenase-like, C-terminal domain"/>
    <property type="match status" value="1"/>
</dbReference>
<evidence type="ECO:0000313" key="4">
    <source>
        <dbReference type="Proteomes" id="UP000067444"/>
    </source>
</evidence>
<feature type="domain" description="GFO/IDH/MocA-like oxidoreductase" evidence="2">
    <location>
        <begin position="142"/>
        <end position="264"/>
    </location>
</feature>
<dbReference type="Gene3D" id="3.40.50.720">
    <property type="entry name" value="NAD(P)-binding Rossmann-like Domain"/>
    <property type="match status" value="1"/>
</dbReference>
<name>A0A0K0Y6R9_9RHOB</name>
<keyword evidence="3" id="KW-0560">Oxidoreductase</keyword>
<dbReference type="InterPro" id="IPR052515">
    <property type="entry name" value="Gfo/Idh/MocA_Oxidoreductase"/>
</dbReference>
<dbReference type="InterPro" id="IPR055170">
    <property type="entry name" value="GFO_IDH_MocA-like_dom"/>
</dbReference>
<protein>
    <submittedName>
        <fullName evidence="3">Glucose--fructose oxidoreductase</fullName>
        <ecNumber evidence="3">1.1.99.28</ecNumber>
    </submittedName>
</protein>
<proteinExistence type="predicted"/>
<dbReference type="STRING" id="1458307.OSB_21250"/>
<dbReference type="SUPFAM" id="SSF51735">
    <property type="entry name" value="NAD(P)-binding Rossmann-fold domains"/>
    <property type="match status" value="1"/>
</dbReference>
<dbReference type="GO" id="GO:0047061">
    <property type="term" value="F:glucose-fructose oxidoreductase activity"/>
    <property type="evidence" value="ECO:0007669"/>
    <property type="project" value="UniProtKB-EC"/>
</dbReference>
<dbReference type="KEGG" id="otm:OSB_21250"/>
<dbReference type="AlphaFoldDB" id="A0A0K0Y6R9"/>
<sequence length="351" mass="37323">MVGTVSNPRTGVALIGAGMIAPTHLAALEGANNIARLHTVVVRDVPKASGLAKHLKAQQPNFTSDLAEVTENADVDVVIVATPPSVRIDLITQLTQAGKHILLEKPIGRTVSEAEQVVEICETADVQLGILVQHRMGPAATAAVQVINEGQLGALGHVEIAAALWRDQTYYDELGRGTYERDGGGVLITQAIHLIDLALSLTGPVMSVQAMTATTPLHSMEAEDFAVAGLQFTNGAVGSLVATTATFPHREETITLHFAAGSLRIERRRLVVSWRDGRIETHPMTPEAVTDEGAASVSKHDLHQAMIEDFIGAVRKGSQPIATGRDVLASHRLIEAIEVSSRTGRKVEMPG</sequence>
<dbReference type="PANTHER" id="PTHR43249">
    <property type="entry name" value="UDP-N-ACETYL-2-AMINO-2-DEOXY-D-GLUCURONATE OXIDASE"/>
    <property type="match status" value="1"/>
</dbReference>
<dbReference type="EC" id="1.1.99.28" evidence="3"/>
<evidence type="ECO:0000259" key="2">
    <source>
        <dbReference type="Pfam" id="PF22725"/>
    </source>
</evidence>
<accession>A0A0K0Y6R9</accession>
<gene>
    <name evidence="3" type="primary">gfo_3</name>
    <name evidence="3" type="ORF">OSB_21250</name>
</gene>
<dbReference type="Pfam" id="PF22725">
    <property type="entry name" value="GFO_IDH_MocA_C3"/>
    <property type="match status" value="1"/>
</dbReference>
<dbReference type="Proteomes" id="UP000067444">
    <property type="component" value="Chromosome"/>
</dbReference>
<dbReference type="Pfam" id="PF01408">
    <property type="entry name" value="GFO_IDH_MocA"/>
    <property type="match status" value="1"/>
</dbReference>
<dbReference type="Gene3D" id="3.30.360.10">
    <property type="entry name" value="Dihydrodipicolinate Reductase, domain 2"/>
    <property type="match status" value="1"/>
</dbReference>
<keyword evidence="4" id="KW-1185">Reference proteome</keyword>